<accession>A0AA86VHN4</accession>
<dbReference type="EMBL" id="CATOUU010001010">
    <property type="protein sequence ID" value="CAI9966958.1"/>
    <property type="molecule type" value="Genomic_DNA"/>
</dbReference>
<reference evidence="2" key="1">
    <citation type="submission" date="2023-06" db="EMBL/GenBank/DDBJ databases">
        <authorList>
            <person name="Kurt Z."/>
        </authorList>
    </citation>
    <scope>NUCLEOTIDE SEQUENCE</scope>
</reference>
<dbReference type="Proteomes" id="UP001642409">
    <property type="component" value="Unassembled WGS sequence"/>
</dbReference>
<feature type="compositionally biased region" description="Basic and acidic residues" evidence="1">
    <location>
        <begin position="223"/>
        <end position="239"/>
    </location>
</feature>
<reference evidence="3 4" key="2">
    <citation type="submission" date="2024-07" db="EMBL/GenBank/DDBJ databases">
        <authorList>
            <person name="Akdeniz Z."/>
        </authorList>
    </citation>
    <scope>NUCLEOTIDE SEQUENCE [LARGE SCALE GENOMIC DNA]</scope>
</reference>
<comment type="caution">
    <text evidence="2">The sequence shown here is derived from an EMBL/GenBank/DDBJ whole genome shotgun (WGS) entry which is preliminary data.</text>
</comment>
<dbReference type="AlphaFoldDB" id="A0AA86VHN4"/>
<gene>
    <name evidence="3" type="ORF">HINF_LOCUS29930</name>
    <name evidence="2" type="ORF">HINF_LOCUS54603</name>
</gene>
<evidence type="ECO:0000313" key="3">
    <source>
        <dbReference type="EMBL" id="CAL6025085.1"/>
    </source>
</evidence>
<dbReference type="EMBL" id="CAXDID020000097">
    <property type="protein sequence ID" value="CAL6025085.1"/>
    <property type="molecule type" value="Genomic_DNA"/>
</dbReference>
<name>A0AA86VHN4_9EUKA</name>
<sequence length="402" mass="47443">MRQIQENRRQRLKQVYNADLISKYQEESYVDQNPQKILVPEMEIQPFEDVEVKEVAPLRQSDLKMEIAQKFRFVNQHITKIEINQSIIPSNPQPQFRSSFQHEEEPDVITQDEIFQQEPIQNQTIDVVMYPEHASDPVIELPSPKFITVQPIENTQPVKQQHIKPHHKQQINDLLLNTKEPEIIETPQKPKLNLKQIFDAKIPKVPKNTFGFNQLLNNNQNQFKDKTERKTNPKTKQETEQNQIKEVVELSNQSLSEEQSFTFKNILMRKKQMPKIPFKPTTEINAIKTDLSNETTVVYSTIDLNKFKQNFNTNTRNYLQQQLNQKVNVNINQKQNEEQIYDTPKTAVFNQNEQQKEFGNVFNHKRNLLSVQNEEESDRPLLIGFKQNQLDDYVNNILTQIK</sequence>
<evidence type="ECO:0000256" key="1">
    <source>
        <dbReference type="SAM" id="MobiDB-lite"/>
    </source>
</evidence>
<proteinExistence type="predicted"/>
<evidence type="ECO:0000313" key="2">
    <source>
        <dbReference type="EMBL" id="CAI9966958.1"/>
    </source>
</evidence>
<feature type="region of interest" description="Disordered" evidence="1">
    <location>
        <begin position="220"/>
        <end position="241"/>
    </location>
</feature>
<organism evidence="2">
    <name type="scientific">Hexamita inflata</name>
    <dbReference type="NCBI Taxonomy" id="28002"/>
    <lineage>
        <taxon>Eukaryota</taxon>
        <taxon>Metamonada</taxon>
        <taxon>Diplomonadida</taxon>
        <taxon>Hexamitidae</taxon>
        <taxon>Hexamitinae</taxon>
        <taxon>Hexamita</taxon>
    </lineage>
</organism>
<evidence type="ECO:0000313" key="4">
    <source>
        <dbReference type="Proteomes" id="UP001642409"/>
    </source>
</evidence>
<protein>
    <submittedName>
        <fullName evidence="3">Hypothetical_protein</fullName>
    </submittedName>
</protein>
<keyword evidence="4" id="KW-1185">Reference proteome</keyword>